<dbReference type="Gene3D" id="2.60.120.10">
    <property type="entry name" value="Jelly Rolls"/>
    <property type="match status" value="1"/>
</dbReference>
<evidence type="ECO:0000313" key="4">
    <source>
        <dbReference type="Proteomes" id="UP000503440"/>
    </source>
</evidence>
<dbReference type="InterPro" id="IPR011051">
    <property type="entry name" value="RmlC_Cupin_sf"/>
</dbReference>
<dbReference type="AlphaFoldDB" id="A0A6C0YQV3"/>
<gene>
    <name evidence="2" type="ORF">FSC09_10430</name>
    <name evidence="3" type="ORF">G0027_03195</name>
</gene>
<evidence type="ECO:0000313" key="5">
    <source>
        <dbReference type="Proteomes" id="UP000593812"/>
    </source>
</evidence>
<dbReference type="Proteomes" id="UP000593812">
    <property type="component" value="Chromosome"/>
</dbReference>
<dbReference type="SUPFAM" id="SSF51182">
    <property type="entry name" value="RmlC-like cupins"/>
    <property type="match status" value="1"/>
</dbReference>
<dbReference type="EMBL" id="CP044455">
    <property type="protein sequence ID" value="QIC70799.1"/>
    <property type="molecule type" value="Genomic_DNA"/>
</dbReference>
<proteinExistence type="predicted"/>
<name>A0A6C0YQV3_9GAMM</name>
<evidence type="ECO:0000313" key="2">
    <source>
        <dbReference type="EMBL" id="QIC70799.1"/>
    </source>
</evidence>
<protein>
    <submittedName>
        <fullName evidence="3">DUF861 domain-containing protein</fullName>
    </submittedName>
</protein>
<reference evidence="3 5" key="2">
    <citation type="submission" date="2020-02" db="EMBL/GenBank/DDBJ databases">
        <title>Tigecycline-resistant Acinetobacter species from pigs and migratory birds.</title>
        <authorList>
            <person name="Chen C."/>
            <person name="Sun J."/>
            <person name="Liao X.-P."/>
            <person name="Liu Y.-H."/>
        </authorList>
    </citation>
    <scope>NUCLEOTIDE SEQUENCE [LARGE SCALE GENOMIC DNA]</scope>
    <source>
        <strain evidence="3 5">C15_T</strain>
    </source>
</reference>
<organism evidence="3 5">
    <name type="scientific">Acinetobacter indicus</name>
    <dbReference type="NCBI Taxonomy" id="756892"/>
    <lineage>
        <taxon>Bacteria</taxon>
        <taxon>Pseudomonadati</taxon>
        <taxon>Pseudomonadota</taxon>
        <taxon>Gammaproteobacteria</taxon>
        <taxon>Moraxellales</taxon>
        <taxon>Moraxellaceae</taxon>
        <taxon>Acinetobacter</taxon>
    </lineage>
</organism>
<dbReference type="InterPro" id="IPR008579">
    <property type="entry name" value="UGlyAH_Cupin_dom"/>
</dbReference>
<evidence type="ECO:0000313" key="3">
    <source>
        <dbReference type="EMBL" id="QOW41946.1"/>
    </source>
</evidence>
<evidence type="ECO:0000259" key="1">
    <source>
        <dbReference type="Pfam" id="PF05899"/>
    </source>
</evidence>
<reference evidence="2 4" key="1">
    <citation type="submission" date="2019-09" db="EMBL/GenBank/DDBJ databases">
        <title>Non-baumannii Acinetobacter spp. carrying blaNDM-1 isolated in China.</title>
        <authorList>
            <person name="Cui C."/>
            <person name="Chen C."/>
            <person name="Sun J."/>
            <person name="Liu Y."/>
        </authorList>
    </citation>
    <scope>NUCLEOTIDE SEQUENCE [LARGE SCALE GENOMIC DNA]</scope>
    <source>
        <strain evidence="2 4">B18</strain>
    </source>
</reference>
<feature type="domain" description="(S)-ureidoglycine aminohydrolase cupin" evidence="1">
    <location>
        <begin position="44"/>
        <end position="113"/>
    </location>
</feature>
<sequence length="118" mass="13086">MSSIYLAGQGLTQSECSVDFPRPDRLVKGNPKRDTYSAYEHPNMSCGIWQCEVGAWNIVFADNKQEFFNVIEGVVRIHDQHGQYIEVTAGQAGIIPPGFVGTFEVVAAVKKYYVVVEA</sequence>
<dbReference type="EMBL" id="CP048654">
    <property type="protein sequence ID" value="QOW41946.1"/>
    <property type="molecule type" value="Genomic_DNA"/>
</dbReference>
<dbReference type="PANTHER" id="PTHR40943:SF2">
    <property type="entry name" value="(S)-UREIDOGLYCINE AMINOHYDROLASE CUPIN DOMAIN-CONTAINING PROTEIN"/>
    <property type="match status" value="1"/>
</dbReference>
<dbReference type="RefSeq" id="WP_005176472.1">
    <property type="nucleotide sequence ID" value="NZ_CAXNYR010000010.1"/>
</dbReference>
<dbReference type="InterPro" id="IPR014710">
    <property type="entry name" value="RmlC-like_jellyroll"/>
</dbReference>
<dbReference type="CDD" id="cd02227">
    <property type="entry name" value="cupin_TM1112-like"/>
    <property type="match status" value="1"/>
</dbReference>
<dbReference type="PANTHER" id="PTHR40943">
    <property type="entry name" value="CYTOPLASMIC PROTEIN-RELATED"/>
    <property type="match status" value="1"/>
</dbReference>
<accession>A0A6C0YQV3</accession>
<dbReference type="Pfam" id="PF05899">
    <property type="entry name" value="Cupin_3"/>
    <property type="match status" value="1"/>
</dbReference>
<dbReference type="Proteomes" id="UP000503440">
    <property type="component" value="Chromosome"/>
</dbReference>